<dbReference type="OrthoDB" id="7365718at2"/>
<dbReference type="Proteomes" id="UP000515847">
    <property type="component" value="Chromosome"/>
</dbReference>
<keyword evidence="3" id="KW-1185">Reference proteome</keyword>
<proteinExistence type="predicted"/>
<accession>A0A7G6E1A5</accession>
<organism evidence="2 3">
    <name type="scientific">Thermanaerosceptrum fracticalcis</name>
    <dbReference type="NCBI Taxonomy" id="1712410"/>
    <lineage>
        <taxon>Bacteria</taxon>
        <taxon>Bacillati</taxon>
        <taxon>Bacillota</taxon>
        <taxon>Clostridia</taxon>
        <taxon>Eubacteriales</taxon>
        <taxon>Peptococcaceae</taxon>
        <taxon>Thermanaerosceptrum</taxon>
    </lineage>
</organism>
<sequence>MPNRTIKESICTSENINNLTPEEEVFFYRLITKCDDFGRFDARPQVLRAMCFPWKVDQISIETIEKWLQSLVRENLIVLYTFEGKPYLEMVTWRDHQQVRATKSKYPGPDDEGSQLISIDINGNQEKAVVTDIRNRNRIRNRINTVQNDAYSPEFETFWSHYPRKVEKKGAYKCWNTRLKEGVSPEDMIMAAKNYAAECKRKNTEEQYIKHPKTFLGPNTPFMEYVPKDEQEDCGYGEPPAQRESSPPVKDEVIELWRRKQERLAREALENARADTS</sequence>
<protein>
    <recommendedName>
        <fullName evidence="4">Phage replisome organiser N-terminal domain-containing protein</fullName>
    </recommendedName>
</protein>
<gene>
    <name evidence="2" type="ORF">BR63_05735</name>
</gene>
<name>A0A7G6E1A5_THEFR</name>
<evidence type="ECO:0008006" key="4">
    <source>
        <dbReference type="Google" id="ProtNLM"/>
    </source>
</evidence>
<evidence type="ECO:0000313" key="3">
    <source>
        <dbReference type="Proteomes" id="UP000515847"/>
    </source>
</evidence>
<evidence type="ECO:0000256" key="1">
    <source>
        <dbReference type="SAM" id="MobiDB-lite"/>
    </source>
</evidence>
<dbReference type="EMBL" id="CP045798">
    <property type="protein sequence ID" value="QNB45859.1"/>
    <property type="molecule type" value="Genomic_DNA"/>
</dbReference>
<dbReference type="RefSeq" id="WP_051966123.1">
    <property type="nucleotide sequence ID" value="NZ_CP045798.1"/>
</dbReference>
<reference evidence="2 3" key="1">
    <citation type="journal article" date="2019" name="Front. Microbiol.">
        <title>Thermoanaerosceptrum fracticalcis gen. nov. sp. nov., a Novel Fumarate-Fermenting Microorganism From a Deep Fractured Carbonate Aquifer of the US Great Basin.</title>
        <authorList>
            <person name="Hamilton-Brehm S.D."/>
            <person name="Stewart L.E."/>
            <person name="Zavarin M."/>
            <person name="Caldwell M."/>
            <person name="Lawson P.A."/>
            <person name="Onstott T.C."/>
            <person name="Grzymski J."/>
            <person name="Neveux I."/>
            <person name="Lollar B.S."/>
            <person name="Russell C.E."/>
            <person name="Moser D.P."/>
        </authorList>
    </citation>
    <scope>NUCLEOTIDE SEQUENCE [LARGE SCALE GENOMIC DNA]</scope>
    <source>
        <strain evidence="2 3">DRI-13</strain>
    </source>
</reference>
<feature type="region of interest" description="Disordered" evidence="1">
    <location>
        <begin position="230"/>
        <end position="249"/>
    </location>
</feature>
<dbReference type="AlphaFoldDB" id="A0A7G6E1A5"/>
<dbReference type="KEGG" id="tfr:BR63_05735"/>
<evidence type="ECO:0000313" key="2">
    <source>
        <dbReference type="EMBL" id="QNB45859.1"/>
    </source>
</evidence>